<dbReference type="GO" id="GO:0005829">
    <property type="term" value="C:cytosol"/>
    <property type="evidence" value="ECO:0007669"/>
    <property type="project" value="TreeGrafter"/>
</dbReference>
<proteinExistence type="inferred from homology"/>
<dbReference type="EC" id="3.4.19.12" evidence="3"/>
<dbReference type="GO" id="GO:0016579">
    <property type="term" value="P:protein deubiquitination"/>
    <property type="evidence" value="ECO:0007669"/>
    <property type="project" value="InterPro"/>
</dbReference>
<feature type="domain" description="USP" evidence="8">
    <location>
        <begin position="1"/>
        <end position="190"/>
    </location>
</feature>
<evidence type="ECO:0000256" key="7">
    <source>
        <dbReference type="ARBA" id="ARBA00022807"/>
    </source>
</evidence>
<dbReference type="Gene3D" id="3.90.70.10">
    <property type="entry name" value="Cysteine proteinases"/>
    <property type="match status" value="1"/>
</dbReference>
<dbReference type="PROSITE" id="PS00973">
    <property type="entry name" value="USP_2"/>
    <property type="match status" value="1"/>
</dbReference>
<protein>
    <recommendedName>
        <fullName evidence="3">ubiquitinyl hydrolase 1</fullName>
        <ecNumber evidence="3">3.4.19.12</ecNumber>
    </recommendedName>
</protein>
<name>A0A8J9X3N0_PHATR</name>
<dbReference type="InterPro" id="IPR018200">
    <property type="entry name" value="USP_CS"/>
</dbReference>
<dbReference type="Pfam" id="PF00443">
    <property type="entry name" value="UCH"/>
    <property type="match status" value="1"/>
</dbReference>
<accession>A0A8J9X3N0</accession>
<gene>
    <name evidence="9" type="ORF">PTTT1_LOCUS23517</name>
</gene>
<feature type="non-terminal residue" evidence="9">
    <location>
        <position position="190"/>
    </location>
</feature>
<evidence type="ECO:0000256" key="2">
    <source>
        <dbReference type="ARBA" id="ARBA00009085"/>
    </source>
</evidence>
<dbReference type="InterPro" id="IPR038765">
    <property type="entry name" value="Papain-like_cys_pep_sf"/>
</dbReference>
<evidence type="ECO:0000256" key="1">
    <source>
        <dbReference type="ARBA" id="ARBA00000707"/>
    </source>
</evidence>
<dbReference type="GO" id="GO:0004843">
    <property type="term" value="F:cysteine-type deubiquitinase activity"/>
    <property type="evidence" value="ECO:0007669"/>
    <property type="project" value="UniProtKB-EC"/>
</dbReference>
<organism evidence="9">
    <name type="scientific">Phaeodactylum tricornutum</name>
    <name type="common">Diatom</name>
    <dbReference type="NCBI Taxonomy" id="2850"/>
    <lineage>
        <taxon>Eukaryota</taxon>
        <taxon>Sar</taxon>
        <taxon>Stramenopiles</taxon>
        <taxon>Ochrophyta</taxon>
        <taxon>Bacillariophyta</taxon>
        <taxon>Bacillariophyceae</taxon>
        <taxon>Bacillariophycidae</taxon>
        <taxon>Naviculales</taxon>
        <taxon>Phaeodactylaceae</taxon>
        <taxon>Phaeodactylum</taxon>
    </lineage>
</organism>
<reference evidence="9" key="1">
    <citation type="submission" date="2022-02" db="EMBL/GenBank/DDBJ databases">
        <authorList>
            <person name="Giguere J D."/>
        </authorList>
    </citation>
    <scope>NUCLEOTIDE SEQUENCE</scope>
    <source>
        <strain evidence="9">CCAP 1055/1</strain>
    </source>
</reference>
<evidence type="ECO:0000313" key="9">
    <source>
        <dbReference type="EMBL" id="CAG9283654.1"/>
    </source>
</evidence>
<dbReference type="EMBL" id="OU594960">
    <property type="protein sequence ID" value="CAG9283654.1"/>
    <property type="molecule type" value="Genomic_DNA"/>
</dbReference>
<dbReference type="SUPFAM" id="SSF54001">
    <property type="entry name" value="Cysteine proteinases"/>
    <property type="match status" value="1"/>
</dbReference>
<evidence type="ECO:0000259" key="8">
    <source>
        <dbReference type="PROSITE" id="PS50235"/>
    </source>
</evidence>
<keyword evidence="4" id="KW-0645">Protease</keyword>
<comment type="similarity">
    <text evidence="2">Belongs to the peptidase C19 family.</text>
</comment>
<sequence length="190" mass="21507">EDAHEFLRALLGTLTMSGQNKSLSSLFDGLLESAVTCQTCRRPSLTRDRYMDLSLDIQAEQIETLTDALHEFTKTELLNGENKVNCGRCGTKRIATKGLRLATAPSILVCHFKRFAFDRFGNVARLSRKVQFPLRLEIGAYMSRVNKARPPPYDLVAVLVHQGQSCERGHYVAFVKKHGEWFECNDERVT</sequence>
<evidence type="ECO:0000256" key="5">
    <source>
        <dbReference type="ARBA" id="ARBA00022786"/>
    </source>
</evidence>
<keyword evidence="6" id="KW-0378">Hydrolase</keyword>
<dbReference type="InterPro" id="IPR028889">
    <property type="entry name" value="USP"/>
</dbReference>
<evidence type="ECO:0000256" key="6">
    <source>
        <dbReference type="ARBA" id="ARBA00022801"/>
    </source>
</evidence>
<dbReference type="GO" id="GO:0005634">
    <property type="term" value="C:nucleus"/>
    <property type="evidence" value="ECO:0007669"/>
    <property type="project" value="TreeGrafter"/>
</dbReference>
<dbReference type="PANTHER" id="PTHR24006:SF758">
    <property type="entry name" value="UBIQUITIN CARBOXYL-TERMINAL HYDROLASE 36"/>
    <property type="match status" value="1"/>
</dbReference>
<evidence type="ECO:0000256" key="3">
    <source>
        <dbReference type="ARBA" id="ARBA00012759"/>
    </source>
</evidence>
<keyword evidence="5" id="KW-0833">Ubl conjugation pathway</keyword>
<dbReference type="Proteomes" id="UP000836788">
    <property type="component" value="Chromosome 19"/>
</dbReference>
<dbReference type="AlphaFoldDB" id="A0A8J9X3N0"/>
<dbReference type="InterPro" id="IPR050164">
    <property type="entry name" value="Peptidase_C19"/>
</dbReference>
<keyword evidence="7" id="KW-0788">Thiol protease</keyword>
<feature type="non-terminal residue" evidence="9">
    <location>
        <position position="1"/>
    </location>
</feature>
<comment type="catalytic activity">
    <reaction evidence="1">
        <text>Thiol-dependent hydrolysis of ester, thioester, amide, peptide and isopeptide bonds formed by the C-terminal Gly of ubiquitin (a 76-residue protein attached to proteins as an intracellular targeting signal).</text>
        <dbReference type="EC" id="3.4.19.12"/>
    </reaction>
</comment>
<dbReference type="GO" id="GO:0006508">
    <property type="term" value="P:proteolysis"/>
    <property type="evidence" value="ECO:0007669"/>
    <property type="project" value="UniProtKB-KW"/>
</dbReference>
<dbReference type="CDD" id="cd02257">
    <property type="entry name" value="Peptidase_C19"/>
    <property type="match status" value="1"/>
</dbReference>
<dbReference type="InterPro" id="IPR001394">
    <property type="entry name" value="Peptidase_C19_UCH"/>
</dbReference>
<evidence type="ECO:0000256" key="4">
    <source>
        <dbReference type="ARBA" id="ARBA00022670"/>
    </source>
</evidence>
<dbReference type="PROSITE" id="PS50235">
    <property type="entry name" value="USP_3"/>
    <property type="match status" value="1"/>
</dbReference>
<dbReference type="PANTHER" id="PTHR24006">
    <property type="entry name" value="UBIQUITIN CARBOXYL-TERMINAL HYDROLASE"/>
    <property type="match status" value="1"/>
</dbReference>